<dbReference type="OMA" id="TMFYLES"/>
<dbReference type="GO" id="GO:0005938">
    <property type="term" value="C:cell cortex"/>
    <property type="evidence" value="ECO:0007669"/>
    <property type="project" value="UniProtKB-SubCell"/>
</dbReference>
<keyword evidence="14" id="KW-0968">Cytoplasmic vesicle</keyword>
<feature type="compositionally biased region" description="Basic and acidic residues" evidence="16">
    <location>
        <begin position="125"/>
        <end position="134"/>
    </location>
</feature>
<feature type="domain" description="C2" evidence="17">
    <location>
        <begin position="266"/>
        <end position="389"/>
    </location>
</feature>
<evidence type="ECO:0000256" key="15">
    <source>
        <dbReference type="ARBA" id="ARBA00068078"/>
    </source>
</evidence>
<evidence type="ECO:0000256" key="5">
    <source>
        <dbReference type="ARBA" id="ARBA00022448"/>
    </source>
</evidence>
<evidence type="ECO:0000256" key="16">
    <source>
        <dbReference type="SAM" id="MobiDB-lite"/>
    </source>
</evidence>
<evidence type="ECO:0000256" key="6">
    <source>
        <dbReference type="ARBA" id="ARBA00022475"/>
    </source>
</evidence>
<protein>
    <recommendedName>
        <fullName evidence="15">C2 domain-containing protein 5</fullName>
    </recommendedName>
</protein>
<reference evidence="18" key="2">
    <citation type="submission" date="2025-09" db="UniProtKB">
        <authorList>
            <consortium name="Ensembl"/>
        </authorList>
    </citation>
    <scope>IDENTIFICATION</scope>
</reference>
<keyword evidence="5" id="KW-0813">Transport</keyword>
<dbReference type="Pfam" id="PF23025">
    <property type="entry name" value="YbjQ_2"/>
    <property type="match status" value="4"/>
</dbReference>
<dbReference type="Pfam" id="PF23028">
    <property type="entry name" value="YbjQ_3"/>
    <property type="match status" value="1"/>
</dbReference>
<dbReference type="GO" id="GO:0001726">
    <property type="term" value="C:ruffle"/>
    <property type="evidence" value="ECO:0007669"/>
    <property type="project" value="UniProtKB-SubCell"/>
</dbReference>
<dbReference type="Ensembl" id="ENSFTIT00000011333.1">
    <property type="protein sequence ID" value="ENSFTIP00000010858.1"/>
    <property type="gene ID" value="ENSFTIG00000007284.1"/>
</dbReference>
<dbReference type="CDD" id="cd08688">
    <property type="entry name" value="C2_KIAA0528-like"/>
    <property type="match status" value="1"/>
</dbReference>
<evidence type="ECO:0000256" key="13">
    <source>
        <dbReference type="ARBA" id="ARBA00023273"/>
    </source>
</evidence>
<accession>A0A8C4UBV6</accession>
<evidence type="ECO:0000256" key="2">
    <source>
        <dbReference type="ARBA" id="ARBA00004236"/>
    </source>
</evidence>
<keyword evidence="11" id="KW-0446">Lipid-binding</keyword>
<dbReference type="GO" id="GO:0090314">
    <property type="term" value="P:positive regulation of protein targeting to membrane"/>
    <property type="evidence" value="ECO:0007669"/>
    <property type="project" value="TreeGrafter"/>
</dbReference>
<evidence type="ECO:0000256" key="7">
    <source>
        <dbReference type="ARBA" id="ARBA00022490"/>
    </source>
</evidence>
<dbReference type="Gene3D" id="2.60.40.150">
    <property type="entry name" value="C2 domain"/>
    <property type="match status" value="1"/>
</dbReference>
<evidence type="ECO:0000256" key="4">
    <source>
        <dbReference type="ARBA" id="ARBA00004544"/>
    </source>
</evidence>
<dbReference type="Proteomes" id="UP000694562">
    <property type="component" value="Unplaced"/>
</dbReference>
<keyword evidence="19" id="KW-1185">Reference proteome</keyword>
<evidence type="ECO:0000259" key="17">
    <source>
        <dbReference type="PROSITE" id="PS50004"/>
    </source>
</evidence>
<dbReference type="PANTHER" id="PTHR37412">
    <property type="entry name" value="C2 DOMAIN-CONTAINING PROTEIN 5"/>
    <property type="match status" value="1"/>
</dbReference>
<dbReference type="GO" id="GO:0030659">
    <property type="term" value="C:cytoplasmic vesicle membrane"/>
    <property type="evidence" value="ECO:0007669"/>
    <property type="project" value="UniProtKB-SubCell"/>
</dbReference>
<evidence type="ECO:0000256" key="8">
    <source>
        <dbReference type="ARBA" id="ARBA00022723"/>
    </source>
</evidence>
<evidence type="ECO:0000256" key="1">
    <source>
        <dbReference type="ARBA" id="ARBA00004156"/>
    </source>
</evidence>
<feature type="compositionally biased region" description="Basic and acidic residues" evidence="16">
    <location>
        <begin position="1"/>
        <end position="17"/>
    </location>
</feature>
<organism evidence="18 19">
    <name type="scientific">Falco tinnunculus</name>
    <name type="common">Common kestrel</name>
    <dbReference type="NCBI Taxonomy" id="100819"/>
    <lineage>
        <taxon>Eukaryota</taxon>
        <taxon>Metazoa</taxon>
        <taxon>Chordata</taxon>
        <taxon>Craniata</taxon>
        <taxon>Vertebrata</taxon>
        <taxon>Euteleostomi</taxon>
        <taxon>Archelosauria</taxon>
        <taxon>Archosauria</taxon>
        <taxon>Dinosauria</taxon>
        <taxon>Saurischia</taxon>
        <taxon>Theropoda</taxon>
        <taxon>Coelurosauria</taxon>
        <taxon>Aves</taxon>
        <taxon>Neognathae</taxon>
        <taxon>Neoaves</taxon>
        <taxon>Telluraves</taxon>
        <taxon>Australaves</taxon>
        <taxon>Falconiformes</taxon>
        <taxon>Falconidae</taxon>
        <taxon>Falco</taxon>
    </lineage>
</organism>
<evidence type="ECO:0000256" key="12">
    <source>
        <dbReference type="ARBA" id="ARBA00023136"/>
    </source>
</evidence>
<dbReference type="GO" id="GO:0065002">
    <property type="term" value="P:intracellular protein transmembrane transport"/>
    <property type="evidence" value="ECO:0007669"/>
    <property type="project" value="TreeGrafter"/>
</dbReference>
<keyword evidence="7" id="KW-0963">Cytoplasm</keyword>
<dbReference type="SMART" id="SM00239">
    <property type="entry name" value="C2"/>
    <property type="match status" value="1"/>
</dbReference>
<evidence type="ECO:0000256" key="3">
    <source>
        <dbReference type="ARBA" id="ARBA00004466"/>
    </source>
</evidence>
<dbReference type="SUPFAM" id="SSF49562">
    <property type="entry name" value="C2 domain (Calcium/lipid-binding domain, CaLB)"/>
    <property type="match status" value="1"/>
</dbReference>
<dbReference type="GO" id="GO:0005886">
    <property type="term" value="C:plasma membrane"/>
    <property type="evidence" value="ECO:0007669"/>
    <property type="project" value="UniProtKB-SubCell"/>
</dbReference>
<dbReference type="GO" id="GO:0005544">
    <property type="term" value="F:calcium-dependent phospholipid binding"/>
    <property type="evidence" value="ECO:0007669"/>
    <property type="project" value="InterPro"/>
</dbReference>
<dbReference type="GO" id="GO:0005509">
    <property type="term" value="F:calcium ion binding"/>
    <property type="evidence" value="ECO:0007669"/>
    <property type="project" value="TreeGrafter"/>
</dbReference>
<dbReference type="PROSITE" id="PS50004">
    <property type="entry name" value="C2"/>
    <property type="match status" value="1"/>
</dbReference>
<dbReference type="GO" id="GO:0031340">
    <property type="term" value="P:positive regulation of vesicle fusion"/>
    <property type="evidence" value="ECO:0007669"/>
    <property type="project" value="TreeGrafter"/>
</dbReference>
<dbReference type="InterPro" id="IPR057815">
    <property type="entry name" value="C2CD5_C"/>
</dbReference>
<evidence type="ECO:0000256" key="10">
    <source>
        <dbReference type="ARBA" id="ARBA00022927"/>
    </source>
</evidence>
<feature type="compositionally biased region" description="Low complexity" evidence="16">
    <location>
        <begin position="37"/>
        <end position="59"/>
    </location>
</feature>
<evidence type="ECO:0000256" key="11">
    <source>
        <dbReference type="ARBA" id="ARBA00023121"/>
    </source>
</evidence>
<keyword evidence="6" id="KW-1003">Cell membrane</keyword>
<keyword evidence="10" id="KW-0653">Protein transport</keyword>
<dbReference type="InterPro" id="IPR037785">
    <property type="entry name" value="C2_C2CD5"/>
</dbReference>
<dbReference type="InterPro" id="IPR000008">
    <property type="entry name" value="C2_dom"/>
</dbReference>
<keyword evidence="12" id="KW-0472">Membrane</keyword>
<keyword evidence="13" id="KW-0966">Cell projection</keyword>
<dbReference type="Pfam" id="PF00168">
    <property type="entry name" value="C2"/>
    <property type="match status" value="1"/>
</dbReference>
<dbReference type="PANTHER" id="PTHR37412:SF2">
    <property type="entry name" value="C2 DOMAIN-CONTAINING PROTEIN 5"/>
    <property type="match status" value="1"/>
</dbReference>
<dbReference type="Pfam" id="PF23128">
    <property type="entry name" value="YbjQ_4"/>
    <property type="match status" value="1"/>
</dbReference>
<dbReference type="GO" id="GO:0010828">
    <property type="term" value="P:positive regulation of D-glucose transmembrane transport"/>
    <property type="evidence" value="ECO:0007669"/>
    <property type="project" value="TreeGrafter"/>
</dbReference>
<dbReference type="InterPro" id="IPR035892">
    <property type="entry name" value="C2_domain_sf"/>
</dbReference>
<evidence type="ECO:0000256" key="14">
    <source>
        <dbReference type="ARBA" id="ARBA00023329"/>
    </source>
</evidence>
<evidence type="ECO:0000256" key="9">
    <source>
        <dbReference type="ARBA" id="ARBA00022837"/>
    </source>
</evidence>
<keyword evidence="8" id="KW-0479">Metal-binding</keyword>
<dbReference type="FunFam" id="2.60.40.150:FF:000020">
    <property type="entry name" value="C2 calcium dependent domain containing 5"/>
    <property type="match status" value="1"/>
</dbReference>
<dbReference type="GO" id="GO:0008286">
    <property type="term" value="P:insulin receptor signaling pathway"/>
    <property type="evidence" value="ECO:0007669"/>
    <property type="project" value="UniProtKB-ARBA"/>
</dbReference>
<reference evidence="18" key="1">
    <citation type="submission" date="2025-08" db="UniProtKB">
        <authorList>
            <consortium name="Ensembl"/>
        </authorList>
    </citation>
    <scope>IDENTIFICATION</scope>
</reference>
<dbReference type="InterPro" id="IPR056430">
    <property type="entry name" value="C2CD5_YbjQ-like_dom"/>
</dbReference>
<dbReference type="GO" id="GO:0072659">
    <property type="term" value="P:protein localization to plasma membrane"/>
    <property type="evidence" value="ECO:0007669"/>
    <property type="project" value="TreeGrafter"/>
</dbReference>
<feature type="region of interest" description="Disordered" evidence="16">
    <location>
        <begin position="1"/>
        <end position="153"/>
    </location>
</feature>
<dbReference type="OrthoDB" id="419768at2759"/>
<sequence length="1344" mass="146772">MSHDPPTHTHTHFHEPSNPRAHRVLPGGSRTRSGPESSGAADRAPGAGRTRGGASAAAGDAERPSPTRGPGPHGTAGTRLNAATAATQPRPGRERLQAASAQPVPSHGQPGPPAVATAVPGIDDSALKRPDFPRTRNHGASTEPMEEPASPCPRRHLGVRARRYRLGEWRAEASPGLATAGREHRAAHSSRPLCRPLTVTTQQAAHAPGCRSVPPALRHGAGFGQRRRAWAGSRRPLLAVAHARPLPPAASPPPRSVPCRAGPWDTRCCFLPAAGGRRRKMPGKLKVKIVAGRHLPVMDRASDLTDAFVEVKFGNTTFKTDVYPKSLNPQWNSEWFKFEVDDEELQDEPLQITVLDHDTYSANDAIGKVYIDIDPLLYSEAATVISGWFPIYDTIHGIRGEINVVVKVDLFNDLNRFRQSSCGVKFFCTTSIPKCYRAVIIHGFVEELVVNEDPEYQWIDRIRTPRASNEARQRLISLMSGELQRKIGLKVLEMRGNAVVGYLQCFDLEGESGLVVRAIGTACTLDKLSNTSAFLPACNSPSKEMKESPLVHPPSHGCRSTHNSPIHTATGSRLTQNFSVSVPTLIYTGMGSGSAGKEGGPFKTLLRQQTQSALEQREFPFFTLTTFPPGFLVHVGGVVSARSVKLLDRIHNPAFVGIMGNTRSYKLLDWNSFNSDEPETRDAWWAEIRQEIKSHAKALGCHAVVGYSESTSICEEVCILSASGTAAVLNPRFLQDGTVEGCLEQRIEEASPPGCGFCHIPYDELNMPFPAHLTYCYNCRKQKVPDVLFTTIDLPVEAIVIGKGCLIQARLCRLKKKAQAEANATSISNLLPFMEYEVHTQLMNKLKLRGMNALFGLRIQITVGENMLMGLASATGVYLAALPTPGGIQIAGKTPNDGTYEQHISHIQKKINDTIAKNKELYEINPPELPEEIIGSPIPEPRQRSRLLRSQSESSDEVTELDLSHGKKDAFVLEIDDTDAMEDVHSLLTDVPPPSGFYSCNTEIMPGINNWTPEIQMFTAVRVSRLSNINLTNQTLNKNFNDLCENLLKSLYFKLRSMVPCCLCHVNFTVALPEDELVQIAVTAVAITFDKNQALQANKAPAEKSQQRASTDNEEQLQFPLELCSDPLASQPFSPAKEVPEGASSHAGIPAAQRATSIDYSSFADRCNSWIELIKLKAQTIRRGSIKTTTSLDKASPLSEGYLRHRSVPSCTNSTVSVVKMTPLSFLPGAKITKYLGIINMFFIRETTSLREEGGVSGFLHAFIAEVFAMVRAHVAALGGNAVVSYIMKQCVFMENPNKNQAQCLINVSGDAVIFVRESDLEMLPVQPSTVVSQPTTSGGDVTT</sequence>
<dbReference type="InterPro" id="IPR056431">
    <property type="entry name" value="C2CD5_YbjQ-rel_dom"/>
</dbReference>
<keyword evidence="9" id="KW-0106">Calcium</keyword>
<evidence type="ECO:0000313" key="18">
    <source>
        <dbReference type="Ensembl" id="ENSFTIP00000010858.1"/>
    </source>
</evidence>
<name>A0A8C4UBV6_FALTI</name>
<comment type="subcellular location">
    <subcellularLocation>
        <location evidence="2">Cell membrane</location>
    </subcellularLocation>
    <subcellularLocation>
        <location evidence="3">Cell projection</location>
        <location evidence="3">Ruffle</location>
    </subcellularLocation>
    <subcellularLocation>
        <location evidence="4">Cytoplasm</location>
        <location evidence="4">Cell cortex</location>
    </subcellularLocation>
    <subcellularLocation>
        <location evidence="1">Cytoplasmic vesicle membrane</location>
    </subcellularLocation>
</comment>
<proteinExistence type="predicted"/>
<dbReference type="InterPro" id="IPR038983">
    <property type="entry name" value="C2CD5"/>
</dbReference>
<evidence type="ECO:0000313" key="19">
    <source>
        <dbReference type="Proteomes" id="UP000694562"/>
    </source>
</evidence>
<feature type="region of interest" description="Disordered" evidence="16">
    <location>
        <begin position="930"/>
        <end position="962"/>
    </location>
</feature>